<accession>A0A0H5QZ34</accession>
<proteinExistence type="predicted"/>
<keyword evidence="1" id="KW-1133">Transmembrane helix</keyword>
<reference evidence="2" key="1">
    <citation type="submission" date="2015-04" db="EMBL/GenBank/DDBJ databases">
        <title>The genome sequence of the plant pathogenic Rhizarian Plasmodiophora brassicae reveals insights in its biotrophic life cycle and the origin of chitin synthesis.</title>
        <authorList>
            <person name="Schwelm A."/>
            <person name="Fogelqvist J."/>
            <person name="Knaust A."/>
            <person name="Julke S."/>
            <person name="Lilja T."/>
            <person name="Dhandapani V."/>
            <person name="Bonilla-Rosso G."/>
            <person name="Karlsson M."/>
            <person name="Shevchenko A."/>
            <person name="Choi S.R."/>
            <person name="Kim H.G."/>
            <person name="Park J.Y."/>
            <person name="Lim Y.P."/>
            <person name="Ludwig-Muller J."/>
            <person name="Dixelius C."/>
        </authorList>
    </citation>
    <scope>NUCLEOTIDE SEQUENCE</scope>
    <source>
        <tissue evidence="2">Potato root galls</tissue>
    </source>
</reference>
<organism evidence="2">
    <name type="scientific">Spongospora subterranea</name>
    <dbReference type="NCBI Taxonomy" id="70186"/>
    <lineage>
        <taxon>Eukaryota</taxon>
        <taxon>Sar</taxon>
        <taxon>Rhizaria</taxon>
        <taxon>Endomyxa</taxon>
        <taxon>Phytomyxea</taxon>
        <taxon>Plasmodiophorida</taxon>
        <taxon>Plasmodiophoridae</taxon>
        <taxon>Spongospora</taxon>
    </lineage>
</organism>
<evidence type="ECO:0000313" key="2">
    <source>
        <dbReference type="EMBL" id="CRZ06951.1"/>
    </source>
</evidence>
<protein>
    <submittedName>
        <fullName evidence="2">Uncharacterized protein</fullName>
    </submittedName>
</protein>
<keyword evidence="1" id="KW-0812">Transmembrane</keyword>
<dbReference type="AlphaFoldDB" id="A0A0H5QZ34"/>
<keyword evidence="1" id="KW-0472">Membrane</keyword>
<feature type="transmembrane region" description="Helical" evidence="1">
    <location>
        <begin position="116"/>
        <end position="138"/>
    </location>
</feature>
<evidence type="ECO:0000256" key="1">
    <source>
        <dbReference type="SAM" id="Phobius"/>
    </source>
</evidence>
<dbReference type="EMBL" id="HACM01006509">
    <property type="protein sequence ID" value="CRZ06951.1"/>
    <property type="molecule type" value="Transcribed_RNA"/>
</dbReference>
<feature type="non-terminal residue" evidence="2">
    <location>
        <position position="1"/>
    </location>
</feature>
<feature type="non-terminal residue" evidence="2">
    <location>
        <position position="177"/>
    </location>
</feature>
<name>A0A0H5QZ34_9EUKA</name>
<sequence length="177" mass="19668">VFCIIEKQLSLVRNGMVSNNLNRAIYRDGLMSNNVNPLFIVIEGSAPFLNKFWAKSCRLKFSVIEKAVRPSLFPRLIMSIALQIIAGMRSFRTCFSNCLIKDANKRGVIPLWRISWFARGLAALMIATIIFAVLQNLAARCSTVIPPRSIIMELAPAVSNIFATSIFLDLTAQCSAV</sequence>